<dbReference type="PANTHER" id="PTHR32196">
    <property type="entry name" value="ABC TRANSPORTER PERMEASE PROTEIN YPHD-RELATED-RELATED"/>
    <property type="match status" value="1"/>
</dbReference>
<evidence type="ECO:0000256" key="9">
    <source>
        <dbReference type="ARBA" id="ARBA00035611"/>
    </source>
</evidence>
<feature type="transmembrane region" description="Helical" evidence="11">
    <location>
        <begin position="223"/>
        <end position="244"/>
    </location>
</feature>
<keyword evidence="6 11" id="KW-0812">Transmembrane</keyword>
<dbReference type="GO" id="GO:0022857">
    <property type="term" value="F:transmembrane transporter activity"/>
    <property type="evidence" value="ECO:0007669"/>
    <property type="project" value="InterPro"/>
</dbReference>
<dbReference type="AlphaFoldDB" id="A0A2A9EDE0"/>
<feature type="transmembrane region" description="Helical" evidence="11">
    <location>
        <begin position="250"/>
        <end position="268"/>
    </location>
</feature>
<comment type="subcellular location">
    <subcellularLocation>
        <location evidence="1">Cell membrane</location>
        <topology evidence="1">Multi-pass membrane protein</topology>
    </subcellularLocation>
</comment>
<proteinExistence type="predicted"/>
<evidence type="ECO:0000256" key="10">
    <source>
        <dbReference type="ARBA" id="ARBA00035686"/>
    </source>
</evidence>
<feature type="transmembrane region" description="Helical" evidence="11">
    <location>
        <begin position="145"/>
        <end position="164"/>
    </location>
</feature>
<dbReference type="GO" id="GO:0005886">
    <property type="term" value="C:plasma membrane"/>
    <property type="evidence" value="ECO:0007669"/>
    <property type="project" value="UniProtKB-SubCell"/>
</dbReference>
<accession>A0A2A9EDE0</accession>
<evidence type="ECO:0000256" key="2">
    <source>
        <dbReference type="ARBA" id="ARBA00022448"/>
    </source>
</evidence>
<feature type="transmembrane region" description="Helical" evidence="11">
    <location>
        <begin position="36"/>
        <end position="57"/>
    </location>
</feature>
<keyword evidence="2" id="KW-0813">Transport</keyword>
<evidence type="ECO:0000256" key="11">
    <source>
        <dbReference type="SAM" id="Phobius"/>
    </source>
</evidence>
<dbReference type="PANTHER" id="PTHR32196:SF32">
    <property type="entry name" value="XYLOSE TRANSPORT SYSTEM PERMEASE PROTEIN XYLH"/>
    <property type="match status" value="1"/>
</dbReference>
<comment type="caution">
    <text evidence="12">The sequence shown here is derived from an EMBL/GenBank/DDBJ whole genome shotgun (WGS) entry which is preliminary data.</text>
</comment>
<comment type="function">
    <text evidence="9">Part of the binding-protein-dependent transport system for D-xylose. Probably responsible for the translocation of the substrate across the membrane.</text>
</comment>
<evidence type="ECO:0000256" key="5">
    <source>
        <dbReference type="ARBA" id="ARBA00022597"/>
    </source>
</evidence>
<reference evidence="12 13" key="1">
    <citation type="submission" date="2017-10" db="EMBL/GenBank/DDBJ databases">
        <title>Sequencing the genomes of 1000 actinobacteria strains.</title>
        <authorList>
            <person name="Klenk H.-P."/>
        </authorList>
    </citation>
    <scope>NUCLEOTIDE SEQUENCE [LARGE SCALE GENOMIC DNA]</scope>
    <source>
        <strain evidence="12 13">DSM 21574</strain>
    </source>
</reference>
<dbReference type="Proteomes" id="UP000221394">
    <property type="component" value="Unassembled WGS sequence"/>
</dbReference>
<dbReference type="OrthoDB" id="3468954at2"/>
<organism evidence="12 13">
    <name type="scientific">Flavimobilis soli</name>
    <dbReference type="NCBI Taxonomy" id="442709"/>
    <lineage>
        <taxon>Bacteria</taxon>
        <taxon>Bacillati</taxon>
        <taxon>Actinomycetota</taxon>
        <taxon>Actinomycetes</taxon>
        <taxon>Micrococcales</taxon>
        <taxon>Jonesiaceae</taxon>
        <taxon>Flavimobilis</taxon>
    </lineage>
</organism>
<dbReference type="EMBL" id="PDJH01000001">
    <property type="protein sequence ID" value="PFG36239.1"/>
    <property type="molecule type" value="Genomic_DNA"/>
</dbReference>
<keyword evidence="3" id="KW-1003">Cell membrane</keyword>
<evidence type="ECO:0000256" key="7">
    <source>
        <dbReference type="ARBA" id="ARBA00022989"/>
    </source>
</evidence>
<feature type="transmembrane region" description="Helical" evidence="11">
    <location>
        <begin position="91"/>
        <end position="109"/>
    </location>
</feature>
<feature type="transmembrane region" description="Helical" evidence="11">
    <location>
        <begin position="63"/>
        <end position="84"/>
    </location>
</feature>
<name>A0A2A9EDE0_9MICO</name>
<dbReference type="InterPro" id="IPR001851">
    <property type="entry name" value="ABC_transp_permease"/>
</dbReference>
<feature type="transmembrane region" description="Helical" evidence="11">
    <location>
        <begin position="297"/>
        <end position="322"/>
    </location>
</feature>
<feature type="transmembrane region" description="Helical" evidence="11">
    <location>
        <begin position="355"/>
        <end position="374"/>
    </location>
</feature>
<evidence type="ECO:0000313" key="13">
    <source>
        <dbReference type="Proteomes" id="UP000221394"/>
    </source>
</evidence>
<evidence type="ECO:0000256" key="8">
    <source>
        <dbReference type="ARBA" id="ARBA00023136"/>
    </source>
</evidence>
<keyword evidence="13" id="KW-1185">Reference proteome</keyword>
<feature type="transmembrane region" description="Helical" evidence="11">
    <location>
        <begin position="184"/>
        <end position="203"/>
    </location>
</feature>
<sequence>MSTIDKQRVNVRGAADQVLEHLADVRERVRTGQLRSLAGVGALLLIWVVFRVISPAFLTPDNLVALTLQSASLGFLALGVVLVMMIGQIDLSVGAVSGLSSAIVAVLFMQAEQPLWLAVVAAVASGAAIGLVYGALSAYLDLPSFVLTLAGLLVVLGVQLWVLGETGSVNLPFDTWLVHFSQQGFLSTTTSLLVAAGVVALNAWTLVHERRRRERADLPADSLVWIALKVLALAALLALSIFYLGRDRGIGYPVALLLLVVTLTDIALRRTRWGRAVRAVGGNVDSARRAGLQVRRVTVQVFVVSSTFAAIGGVLAVGRLAAANQGSGGAEASLTAIAAVLIGGVSLFGGRGSAWSAFVGVLVVQSIASGLTLMNAPLSVRYMIIGGVLVLAVALDTRLKRGALQPR</sequence>
<keyword evidence="5 12" id="KW-0762">Sugar transport</keyword>
<keyword evidence="7 11" id="KW-1133">Transmembrane helix</keyword>
<protein>
    <recommendedName>
        <fullName evidence="10">Xylose transport system permease protein XylH</fullName>
    </recommendedName>
</protein>
<evidence type="ECO:0000256" key="4">
    <source>
        <dbReference type="ARBA" id="ARBA00022519"/>
    </source>
</evidence>
<evidence type="ECO:0000256" key="1">
    <source>
        <dbReference type="ARBA" id="ARBA00004651"/>
    </source>
</evidence>
<dbReference type="Pfam" id="PF02653">
    <property type="entry name" value="BPD_transp_2"/>
    <property type="match status" value="1"/>
</dbReference>
<evidence type="ECO:0000256" key="3">
    <source>
        <dbReference type="ARBA" id="ARBA00022475"/>
    </source>
</evidence>
<gene>
    <name evidence="12" type="ORF">ATL41_0955</name>
</gene>
<feature type="transmembrane region" description="Helical" evidence="11">
    <location>
        <begin position="115"/>
        <end position="133"/>
    </location>
</feature>
<evidence type="ECO:0000256" key="6">
    <source>
        <dbReference type="ARBA" id="ARBA00022692"/>
    </source>
</evidence>
<keyword evidence="8 11" id="KW-0472">Membrane</keyword>
<keyword evidence="4" id="KW-0997">Cell inner membrane</keyword>
<dbReference type="CDD" id="cd06579">
    <property type="entry name" value="TM_PBP1_transp_AraH_like"/>
    <property type="match status" value="1"/>
</dbReference>
<feature type="transmembrane region" description="Helical" evidence="11">
    <location>
        <begin position="380"/>
        <end position="399"/>
    </location>
</feature>
<evidence type="ECO:0000313" key="12">
    <source>
        <dbReference type="EMBL" id="PFG36239.1"/>
    </source>
</evidence>
<dbReference type="RefSeq" id="WP_098457441.1">
    <property type="nucleotide sequence ID" value="NZ_PDJH01000001.1"/>
</dbReference>
<feature type="transmembrane region" description="Helical" evidence="11">
    <location>
        <begin position="328"/>
        <end position="348"/>
    </location>
</feature>